<dbReference type="PANTHER" id="PTHR37540:SF5">
    <property type="entry name" value="TRANSCRIPTION FACTOR DOMAIN-CONTAINING PROTEIN"/>
    <property type="match status" value="1"/>
</dbReference>
<dbReference type="Proteomes" id="UP001324427">
    <property type="component" value="Unassembled WGS sequence"/>
</dbReference>
<comment type="caution">
    <text evidence="2">The sequence shown here is derived from an EMBL/GenBank/DDBJ whole genome shotgun (WGS) entry which is preliminary data.</text>
</comment>
<accession>A0AAV9JZP3</accession>
<dbReference type="PANTHER" id="PTHR37540">
    <property type="entry name" value="TRANSCRIPTION FACTOR (ACR-2), PUTATIVE-RELATED-RELATED"/>
    <property type="match status" value="1"/>
</dbReference>
<feature type="region of interest" description="Disordered" evidence="1">
    <location>
        <begin position="60"/>
        <end position="97"/>
    </location>
</feature>
<name>A0AAV9JZP3_9PEZI</name>
<proteinExistence type="predicted"/>
<evidence type="ECO:0000313" key="2">
    <source>
        <dbReference type="EMBL" id="KAK4550537.1"/>
    </source>
</evidence>
<sequence>MPPKKADNKGQDLTFVVTTNPLATSAADKKRVRSAAALKSWPERRKRAFEQIEDSAKGQSAFLVSKPEDGPSRKIAKLKQRPPSLTRNESTASSTSKLTKVPAVSATAVEAINAALPGSEIFVLPCVREKTPELPCQCWKCHPERSRALVQRWRREEVQFGGTGSVRGGVKRPGDLALLTPPSSPGMPPLVTDRADPFNCYPVPYRSWFDGILHHMLTVFAPRGWPALKITNDQGLKWEWFMTQHALAEPALFYVRLLFASGDLIRMNVLKPEVSYWLQAKAIQVINEALKDPKRGTSDPLILAVGRIALHESMYGDRHAANTFHRPAQQRMIQLRGGMRALEFPELVKRLMRWADTVMSKQGSTERFLEDDIATENFSMNESVNVLEKWVPREGQELRKKIRISDLVND</sequence>
<evidence type="ECO:0000313" key="3">
    <source>
        <dbReference type="Proteomes" id="UP001324427"/>
    </source>
</evidence>
<evidence type="ECO:0000256" key="1">
    <source>
        <dbReference type="SAM" id="MobiDB-lite"/>
    </source>
</evidence>
<gene>
    <name evidence="2" type="ORF">LTR36_000116</name>
</gene>
<dbReference type="AlphaFoldDB" id="A0AAV9JZP3"/>
<keyword evidence="3" id="KW-1185">Reference proteome</keyword>
<dbReference type="EMBL" id="JAVFHQ010000001">
    <property type="protein sequence ID" value="KAK4550537.1"/>
    <property type="molecule type" value="Genomic_DNA"/>
</dbReference>
<reference evidence="2 3" key="1">
    <citation type="submission" date="2021-11" db="EMBL/GenBank/DDBJ databases">
        <title>Black yeast isolated from Biological Soil Crust.</title>
        <authorList>
            <person name="Kurbessoian T."/>
        </authorList>
    </citation>
    <scope>NUCLEOTIDE SEQUENCE [LARGE SCALE GENOMIC DNA]</scope>
    <source>
        <strain evidence="2 3">CCFEE 5522</strain>
    </source>
</reference>
<organism evidence="2 3">
    <name type="scientific">Oleoguttula mirabilis</name>
    <dbReference type="NCBI Taxonomy" id="1507867"/>
    <lineage>
        <taxon>Eukaryota</taxon>
        <taxon>Fungi</taxon>
        <taxon>Dikarya</taxon>
        <taxon>Ascomycota</taxon>
        <taxon>Pezizomycotina</taxon>
        <taxon>Dothideomycetes</taxon>
        <taxon>Dothideomycetidae</taxon>
        <taxon>Mycosphaerellales</taxon>
        <taxon>Teratosphaeriaceae</taxon>
        <taxon>Oleoguttula</taxon>
    </lineage>
</organism>
<protein>
    <submittedName>
        <fullName evidence="2">Uncharacterized protein</fullName>
    </submittedName>
</protein>
<feature type="compositionally biased region" description="Polar residues" evidence="1">
    <location>
        <begin position="83"/>
        <end position="97"/>
    </location>
</feature>